<dbReference type="Pfam" id="PF14579">
    <property type="entry name" value="HHH_6"/>
    <property type="match status" value="1"/>
</dbReference>
<dbReference type="Gene3D" id="3.20.20.140">
    <property type="entry name" value="Metal-dependent hydrolases"/>
    <property type="match status" value="1"/>
</dbReference>
<dbReference type="InterPro" id="IPR016195">
    <property type="entry name" value="Pol/histidinol_Pase-like"/>
</dbReference>
<dbReference type="InterPro" id="IPR004805">
    <property type="entry name" value="DnaE2/DnaE/PolC"/>
</dbReference>
<dbReference type="GO" id="GO:0008408">
    <property type="term" value="F:3'-5' exonuclease activity"/>
    <property type="evidence" value="ECO:0007669"/>
    <property type="project" value="UniProtKB-UniRule"/>
</dbReference>
<dbReference type="EC" id="2.7.7.7" evidence="7"/>
<dbReference type="EMBL" id="JAGZCZ010000002">
    <property type="protein sequence ID" value="MBS5519157.1"/>
    <property type="molecule type" value="Genomic_DNA"/>
</dbReference>
<dbReference type="InterPro" id="IPR044923">
    <property type="entry name" value="PolC_middle_finger_sf"/>
</dbReference>
<evidence type="ECO:0000256" key="4">
    <source>
        <dbReference type="ARBA" id="ARBA00022839"/>
    </source>
</evidence>
<dbReference type="NCBIfam" id="NF001688">
    <property type="entry name" value="PRK00448.1"/>
    <property type="match status" value="1"/>
</dbReference>
<evidence type="ECO:0000256" key="7">
    <source>
        <dbReference type="HAMAP-Rule" id="MF_00356"/>
    </source>
</evidence>
<dbReference type="Gene3D" id="3.30.1900.20">
    <property type="match status" value="2"/>
</dbReference>
<keyword evidence="7" id="KW-0378">Hydrolase</keyword>
<dbReference type="Proteomes" id="UP000754226">
    <property type="component" value="Unassembled WGS sequence"/>
</dbReference>
<comment type="caution">
    <text evidence="9">The sequence shown here is derived from an EMBL/GenBank/DDBJ whole genome shotgun (WGS) entry which is preliminary data.</text>
</comment>
<evidence type="ECO:0000313" key="10">
    <source>
        <dbReference type="Proteomes" id="UP000754226"/>
    </source>
</evidence>
<keyword evidence="7" id="KW-0963">Cytoplasm</keyword>
<dbReference type="AlphaFoldDB" id="A0A943I3S4"/>
<keyword evidence="2 7" id="KW-0548">Nucleotidyltransferase</keyword>
<dbReference type="Pfam" id="PF02811">
    <property type="entry name" value="PHP"/>
    <property type="match status" value="1"/>
</dbReference>
<evidence type="ECO:0000256" key="5">
    <source>
        <dbReference type="ARBA" id="ARBA00022932"/>
    </source>
</evidence>
<keyword evidence="7" id="KW-0540">Nuclease</keyword>
<dbReference type="Gene3D" id="1.10.150.870">
    <property type="match status" value="1"/>
</dbReference>
<dbReference type="PANTHER" id="PTHR32294:SF5">
    <property type="entry name" value="DNA POLYMERASE III POLC-TYPE"/>
    <property type="match status" value="1"/>
</dbReference>
<name>A0A943I3S4_9FIRM</name>
<evidence type="ECO:0000256" key="6">
    <source>
        <dbReference type="ARBA" id="ARBA00049244"/>
    </source>
</evidence>
<dbReference type="InterPro" id="IPR012340">
    <property type="entry name" value="NA-bd_OB-fold"/>
</dbReference>
<dbReference type="NCBIfam" id="TIGR01405">
    <property type="entry name" value="polC_Gram_pos"/>
    <property type="match status" value="1"/>
</dbReference>
<accession>A0A943I3S4</accession>
<proteinExistence type="inferred from homology"/>
<dbReference type="InterPro" id="IPR029460">
    <property type="entry name" value="DNAPol_HHH"/>
</dbReference>
<dbReference type="Pfam" id="PF17657">
    <property type="entry name" value="DNA_pol3_finger"/>
    <property type="match status" value="1"/>
</dbReference>
<dbReference type="Pfam" id="PF07733">
    <property type="entry name" value="DNA_pol3_alpha"/>
    <property type="match status" value="2"/>
</dbReference>
<reference evidence="9" key="1">
    <citation type="submission" date="2021-02" db="EMBL/GenBank/DDBJ databases">
        <title>Infant gut strain persistence is associated with maternal origin, phylogeny, and functional potential including surface adhesion and iron acquisition.</title>
        <authorList>
            <person name="Lou Y.C."/>
        </authorList>
    </citation>
    <scope>NUCLEOTIDE SEQUENCE</scope>
    <source>
        <strain evidence="9">L3_106_000M1_dasL3_106_000M1_concoct_15</strain>
    </source>
</reference>
<dbReference type="PANTHER" id="PTHR32294">
    <property type="entry name" value="DNA POLYMERASE III SUBUNIT ALPHA"/>
    <property type="match status" value="1"/>
</dbReference>
<dbReference type="InterPro" id="IPR006308">
    <property type="entry name" value="Pol_III_a_PolC-type_gram_pos"/>
</dbReference>
<dbReference type="GO" id="GO:0006261">
    <property type="term" value="P:DNA-templated DNA replication"/>
    <property type="evidence" value="ECO:0007669"/>
    <property type="project" value="UniProtKB-UniRule"/>
</dbReference>
<evidence type="ECO:0000259" key="8">
    <source>
        <dbReference type="SMART" id="SM00481"/>
    </source>
</evidence>
<protein>
    <recommendedName>
        <fullName evidence="7">DNA polymerase III PolC-type</fullName>
        <shortName evidence="7">PolIII</shortName>
        <ecNumber evidence="7">2.7.7.7</ecNumber>
    </recommendedName>
</protein>
<evidence type="ECO:0000313" key="9">
    <source>
        <dbReference type="EMBL" id="MBS5519157.1"/>
    </source>
</evidence>
<dbReference type="SMART" id="SM00481">
    <property type="entry name" value="POLIIIAc"/>
    <property type="match status" value="1"/>
</dbReference>
<feature type="domain" description="Polymerase/histidinol phosphatase N-terminal" evidence="8">
    <location>
        <begin position="300"/>
        <end position="368"/>
    </location>
</feature>
<keyword evidence="5 7" id="KW-0239">DNA-directed DNA polymerase</keyword>
<keyword evidence="3 7" id="KW-0235">DNA replication</keyword>
<dbReference type="CDD" id="cd07435">
    <property type="entry name" value="PHP_PolIIIA_POLC"/>
    <property type="match status" value="1"/>
</dbReference>
<dbReference type="Gene3D" id="2.40.50.140">
    <property type="entry name" value="Nucleic acid-binding proteins"/>
    <property type="match status" value="1"/>
</dbReference>
<dbReference type="SUPFAM" id="SSF160975">
    <property type="entry name" value="AF1531-like"/>
    <property type="match status" value="1"/>
</dbReference>
<dbReference type="HAMAP" id="MF_00356">
    <property type="entry name" value="DNApol_PolC"/>
    <property type="match status" value="1"/>
</dbReference>
<dbReference type="GO" id="GO:0003677">
    <property type="term" value="F:DNA binding"/>
    <property type="evidence" value="ECO:0007669"/>
    <property type="project" value="UniProtKB-UniRule"/>
</dbReference>
<evidence type="ECO:0000256" key="3">
    <source>
        <dbReference type="ARBA" id="ARBA00022705"/>
    </source>
</evidence>
<dbReference type="InterPro" id="IPR011708">
    <property type="entry name" value="DNA_pol3_alpha_NTPase_dom"/>
</dbReference>
<comment type="catalytic activity">
    <reaction evidence="6 7">
        <text>DNA(n) + a 2'-deoxyribonucleoside 5'-triphosphate = DNA(n+1) + diphosphate</text>
        <dbReference type="Rhea" id="RHEA:22508"/>
        <dbReference type="Rhea" id="RHEA-COMP:17339"/>
        <dbReference type="Rhea" id="RHEA-COMP:17340"/>
        <dbReference type="ChEBI" id="CHEBI:33019"/>
        <dbReference type="ChEBI" id="CHEBI:61560"/>
        <dbReference type="ChEBI" id="CHEBI:173112"/>
        <dbReference type="EC" id="2.7.7.7"/>
    </reaction>
</comment>
<comment type="subcellular location">
    <subcellularLocation>
        <location evidence="7">Cytoplasm</location>
    </subcellularLocation>
</comment>
<dbReference type="SUPFAM" id="SSF89550">
    <property type="entry name" value="PHP domain-like"/>
    <property type="match status" value="1"/>
</dbReference>
<organism evidence="9 10">
    <name type="scientific">Acidaminococcus intestini</name>
    <dbReference type="NCBI Taxonomy" id="187327"/>
    <lineage>
        <taxon>Bacteria</taxon>
        <taxon>Bacillati</taxon>
        <taxon>Bacillota</taxon>
        <taxon>Negativicutes</taxon>
        <taxon>Acidaminococcales</taxon>
        <taxon>Acidaminococcaceae</taxon>
        <taxon>Acidaminococcus</taxon>
    </lineage>
</organism>
<keyword evidence="1 7" id="KW-0808">Transferase</keyword>
<dbReference type="InterPro" id="IPR004013">
    <property type="entry name" value="PHP_dom"/>
</dbReference>
<sequence length="1210" mass="136537">MHSESYRIIPDRHNFLSFLQTLELSPEQNACIRKIPLDYVEINERTNTWKISYGVETNPLEEQNLMAVAKKIAAACCVEEVSFINEKARDVYPPCEEDKPRDSVDAAFPLPEMPEMESIPLPEEPPDMMEEDEEPMDAAAEMTFQSKAYQNALRALQQQGGQKSGGKDVVYGRKITKKPRTMDEIVEEENGVVVEGDIVGFEERELRTNAVILSILLRDDTNGLLAKIRFGSFKEENDLIKNKQEAEALQKKIPKGSHVLIQGNVEVDRYENSELVMTIVKGIMLLPQKTREDKAEVKRIELHCHTKMSKMDGLTPIEELVDTAAKWGHKALAITDHGVVQAYPFAYDEAVKFKDFKLIFGVEGYLCHSKEDKKNYHIILLAKSFAGLRNLYRLVSLSHLQYFGGKPKRPRMTKGLIEQYRDDIIIGSACAAGEVYRAILSGASHEELLQIADFYDYLEIQPCGNNQYLLRDDRYPEINTWEDLQAINKKILALGDELGKLVVATCDVHFLNPEDAIARRILQAGMGYPDEEQPPLYLRTTEEMLEEFSYLGKERAYEVVVENTNKINDLIEKFKPVPDRDQLYSPMIPGAKEKVESMSYGRAHEWYGPNLPQIVEDRLKLELSSIIGNGFSVLYYIAHLLVKKSNDDGYMVGSRGSVGSSFVATMLNITEVNPLPPHYRCPHCYHTEWFTDGSVGSGFDLADKACPECGTMMVKDGHNIPFAVFLGFHGDKVPDIDLNFSGEYQPRAHKYTEDLFGRDNVFRAGTLGTIADKTAYGYIKKYYENRNEPKRTAFIEGLIPKLVGVKRTTGQHPAGIMVVPRDLDVHYLTPVSYPADDPTCGTITTHYDYHSINDRIVKLDILGHDDPTMIRMLDNMLGEGYCKHIPVGDPDTMELFLSTQSIGVSPEDIMTDVATYGVPECGTRFVRQMISDVKPKNFSDLLRISGYSHGTDVWLNNAQDLIKNGTPTEDTISTRDDIMNWLINKGMEPSMAFGIMEWARKGKAHKQGFKAEQEEAFKKANIPEFYVKSCKTLQYLFPKAHAVAYVLSAYRIAYCKVHHPKEFYSAYFTIRAPKFDFVEVHKGINFMRTFIKNVGQQGTKASVNDKETATYMELAVEMLARGFEFEDVDLYRSDAHQFIVTDKGLLPPLGAIGGIGGVAAENIVKARSKGPFISKEDLRNRAKISNTAVEVLADLGVLEGLPETDQIELF</sequence>
<dbReference type="Gene3D" id="6.10.140.1510">
    <property type="match status" value="1"/>
</dbReference>
<dbReference type="Gene3D" id="1.10.150.700">
    <property type="entry name" value="PolC, middle finger domain"/>
    <property type="match status" value="1"/>
</dbReference>
<evidence type="ECO:0000256" key="1">
    <source>
        <dbReference type="ARBA" id="ARBA00022679"/>
    </source>
</evidence>
<comment type="function">
    <text evidence="7">Required for replicative DNA synthesis. This DNA polymerase also exhibits 3' to 5' exonuclease activity.</text>
</comment>
<comment type="similarity">
    <text evidence="7">Belongs to the DNA polymerase type-C family. PolC subfamily.</text>
</comment>
<dbReference type="GO" id="GO:0005737">
    <property type="term" value="C:cytoplasm"/>
    <property type="evidence" value="ECO:0007669"/>
    <property type="project" value="UniProtKB-SubCell"/>
</dbReference>
<evidence type="ECO:0000256" key="2">
    <source>
        <dbReference type="ARBA" id="ARBA00022695"/>
    </source>
</evidence>
<dbReference type="InterPro" id="IPR003141">
    <property type="entry name" value="Pol/His_phosphatase_N"/>
</dbReference>
<keyword evidence="4 7" id="KW-0269">Exonuclease</keyword>
<dbReference type="InterPro" id="IPR040982">
    <property type="entry name" value="DNA_pol3_finger"/>
</dbReference>
<gene>
    <name evidence="7" type="primary">polC</name>
    <name evidence="9" type="ORF">KHX13_02295</name>
</gene>
<dbReference type="GO" id="GO:0003887">
    <property type="term" value="F:DNA-directed DNA polymerase activity"/>
    <property type="evidence" value="ECO:0007669"/>
    <property type="project" value="UniProtKB-UniRule"/>
</dbReference>